<dbReference type="EMBL" id="CP015230">
    <property type="protein sequence ID" value="ANP39670.1"/>
    <property type="molecule type" value="Genomic_DNA"/>
</dbReference>
<organism evidence="1 2">
    <name type="scientific">Tritonibacter mobilis F1926</name>
    <dbReference type="NCBI Taxonomy" id="1265309"/>
    <lineage>
        <taxon>Bacteria</taxon>
        <taxon>Pseudomonadati</taxon>
        <taxon>Pseudomonadota</taxon>
        <taxon>Alphaproteobacteria</taxon>
        <taxon>Rhodobacterales</taxon>
        <taxon>Paracoccaceae</taxon>
        <taxon>Tritonibacter</taxon>
    </lineage>
</organism>
<proteinExistence type="predicted"/>
<dbReference type="KEGG" id="rmb:K529_002720"/>
<sequence length="250" mass="28330">MVTPVYEVSEYASNMLTVEIREAAGGRDQTVAAVSLHSDQLKNTLHFSGRRSITDVFHPDFADYLQNLIARAIDAPMVLTDPDVIQSFGGAVVARMRMLVNKAMDGGRHITVRFTYFIGAMSRLFRRDEFGHHMPLPHRERAAVQALDSICTPLANIATHLDRILENRSATESVRSRLRKIEDETVELKFYTELLRRYVDDCARDRASDEDEHLLTAEEGRLSTAIEEVERMMHDKQTSRTALQTAAIEP</sequence>
<accession>A0A1B0ZZB6</accession>
<name>A0A1B0ZZB6_9RHOB</name>
<dbReference type="AlphaFoldDB" id="A0A1B0ZZB6"/>
<dbReference type="Proteomes" id="UP000013243">
    <property type="component" value="Chromosome"/>
</dbReference>
<evidence type="ECO:0000313" key="2">
    <source>
        <dbReference type="Proteomes" id="UP000013243"/>
    </source>
</evidence>
<reference evidence="1 2" key="1">
    <citation type="journal article" date="2016" name="ISME J.">
        <title>Global occurrence and heterogeneity of the Roseobacter-clade species Ruegeria mobilis.</title>
        <authorList>
            <person name="Sonnenschein E."/>
            <person name="Gram L."/>
        </authorList>
    </citation>
    <scope>NUCLEOTIDE SEQUENCE [LARGE SCALE GENOMIC DNA]</scope>
    <source>
        <strain evidence="1 2">F1926</strain>
    </source>
</reference>
<protein>
    <submittedName>
        <fullName evidence="1">Uncharacterized protein</fullName>
    </submittedName>
</protein>
<evidence type="ECO:0000313" key="1">
    <source>
        <dbReference type="EMBL" id="ANP39670.1"/>
    </source>
</evidence>
<dbReference type="OrthoDB" id="7869035at2"/>
<gene>
    <name evidence="1" type="ORF">K529_002720</name>
</gene>